<feature type="region of interest" description="Disordered" evidence="4">
    <location>
        <begin position="288"/>
        <end position="342"/>
    </location>
</feature>
<dbReference type="Proteomes" id="UP000521868">
    <property type="component" value="Unassembled WGS sequence"/>
</dbReference>
<dbReference type="SMART" id="SM00138">
    <property type="entry name" value="MeTrc"/>
    <property type="match status" value="1"/>
</dbReference>
<dbReference type="InterPro" id="IPR022642">
    <property type="entry name" value="CheR_C"/>
</dbReference>
<dbReference type="SUPFAM" id="SSF48452">
    <property type="entry name" value="TPR-like"/>
    <property type="match status" value="1"/>
</dbReference>
<feature type="compositionally biased region" description="Low complexity" evidence="4">
    <location>
        <begin position="308"/>
        <end position="338"/>
    </location>
</feature>
<dbReference type="CDD" id="cd02440">
    <property type="entry name" value="AdoMet_MTases"/>
    <property type="match status" value="1"/>
</dbReference>
<dbReference type="GO" id="GO:0008757">
    <property type="term" value="F:S-adenosylmethionine-dependent methyltransferase activity"/>
    <property type="evidence" value="ECO:0007669"/>
    <property type="project" value="InterPro"/>
</dbReference>
<dbReference type="PANTHER" id="PTHR24422">
    <property type="entry name" value="CHEMOTAXIS PROTEIN METHYLTRANSFERASE"/>
    <property type="match status" value="1"/>
</dbReference>
<dbReference type="PROSITE" id="PS50123">
    <property type="entry name" value="CHER"/>
    <property type="match status" value="1"/>
</dbReference>
<dbReference type="AlphaFoldDB" id="A0A7X6I5K7"/>
<dbReference type="InterPro" id="IPR000780">
    <property type="entry name" value="CheR_MeTrfase"/>
</dbReference>
<dbReference type="EMBL" id="VTOX01000002">
    <property type="protein sequence ID" value="NKE65423.1"/>
    <property type="molecule type" value="Genomic_DNA"/>
</dbReference>
<evidence type="ECO:0000256" key="3">
    <source>
        <dbReference type="ARBA" id="ARBA00022691"/>
    </source>
</evidence>
<reference evidence="6 7" key="1">
    <citation type="journal article" date="2020" name="Nature">
        <title>Bacterial chemolithoautotrophy via manganese oxidation.</title>
        <authorList>
            <person name="Yu H."/>
            <person name="Leadbetter J.R."/>
        </authorList>
    </citation>
    <scope>NUCLEOTIDE SEQUENCE [LARGE SCALE GENOMIC DNA]</scope>
    <source>
        <strain evidence="6 7">RBP-1</strain>
    </source>
</reference>
<name>A0A7X6I5K7_9BURK</name>
<organism evidence="6 7">
    <name type="scientific">Ramlibacter lithotrophicus</name>
    <dbReference type="NCBI Taxonomy" id="2606681"/>
    <lineage>
        <taxon>Bacteria</taxon>
        <taxon>Pseudomonadati</taxon>
        <taxon>Pseudomonadota</taxon>
        <taxon>Betaproteobacteria</taxon>
        <taxon>Burkholderiales</taxon>
        <taxon>Comamonadaceae</taxon>
        <taxon>Ramlibacter</taxon>
    </lineage>
</organism>
<evidence type="ECO:0000313" key="6">
    <source>
        <dbReference type="EMBL" id="NKE65423.1"/>
    </source>
</evidence>
<keyword evidence="2" id="KW-0808">Transferase</keyword>
<dbReference type="PRINTS" id="PR00996">
    <property type="entry name" value="CHERMTFRASE"/>
</dbReference>
<keyword evidence="7" id="KW-1185">Reference proteome</keyword>
<dbReference type="InterPro" id="IPR011990">
    <property type="entry name" value="TPR-like_helical_dom_sf"/>
</dbReference>
<dbReference type="PANTHER" id="PTHR24422:SF19">
    <property type="entry name" value="CHEMOTAXIS PROTEIN METHYLTRANSFERASE"/>
    <property type="match status" value="1"/>
</dbReference>
<dbReference type="SUPFAM" id="SSF53335">
    <property type="entry name" value="S-adenosyl-L-methionine-dependent methyltransferases"/>
    <property type="match status" value="1"/>
</dbReference>
<evidence type="ECO:0000256" key="1">
    <source>
        <dbReference type="ARBA" id="ARBA00022603"/>
    </source>
</evidence>
<feature type="domain" description="CheR-type methyltransferase" evidence="5">
    <location>
        <begin position="17"/>
        <end position="256"/>
    </location>
</feature>
<dbReference type="Pfam" id="PF01739">
    <property type="entry name" value="CheR"/>
    <property type="match status" value="1"/>
</dbReference>
<keyword evidence="3" id="KW-0949">S-adenosyl-L-methionine</keyword>
<dbReference type="Gene3D" id="3.40.50.150">
    <property type="entry name" value="Vaccinia Virus protein VP39"/>
    <property type="match status" value="1"/>
</dbReference>
<dbReference type="GO" id="GO:0032259">
    <property type="term" value="P:methylation"/>
    <property type="evidence" value="ECO:0007669"/>
    <property type="project" value="UniProtKB-KW"/>
</dbReference>
<keyword evidence="1" id="KW-0489">Methyltransferase</keyword>
<proteinExistence type="predicted"/>
<sequence length="451" mass="47580">MLDATERGVWDAASRWIEGEIGLHFPAAQWRDLQRGLGAAAARLGLPDARACAQWLLHGSPDADGREVLADCLGIRETYFFRDPPLFAQLAENVLVPLIESRRGTTRQLRLWSAGCATGEEPYSLAMLVASLLPEWREWNVSILGTDLSAAALERARAGSYGPWSLRGGVPESAAPYLLPRPGGRHEVHADIRRLVRFEPFNLVASGGVPACAGSMDLVVCRNVLMYFAPHRRPAVLRRLCDAVAGGGWLVTNPVEIPAGGVAGMTVTISRGLVALRHAAAPALPSCAVPPAAGKARPRGERATSEVPATRLAPQRAAAAQVPPAAAPATGGPEAGAGPERETACRLAMQQDKLDPEQPYLLACILSERGADDEAAAALQRTLYLAPDHVLAHFGLGSIAARQGRPAASRRHFAAALARLSAWPPGNVVPGSGGMTARDLARVIGTFTGSA</sequence>
<evidence type="ECO:0000256" key="4">
    <source>
        <dbReference type="SAM" id="MobiDB-lite"/>
    </source>
</evidence>
<evidence type="ECO:0000259" key="5">
    <source>
        <dbReference type="PROSITE" id="PS50123"/>
    </source>
</evidence>
<comment type="caution">
    <text evidence="6">The sequence shown here is derived from an EMBL/GenBank/DDBJ whole genome shotgun (WGS) entry which is preliminary data.</text>
</comment>
<evidence type="ECO:0000256" key="2">
    <source>
        <dbReference type="ARBA" id="ARBA00022679"/>
    </source>
</evidence>
<gene>
    <name evidence="6" type="ORF">RAMLITH_06280</name>
</gene>
<protein>
    <recommendedName>
        <fullName evidence="5">CheR-type methyltransferase domain-containing protein</fullName>
    </recommendedName>
</protein>
<dbReference type="Gene3D" id="1.25.40.10">
    <property type="entry name" value="Tetratricopeptide repeat domain"/>
    <property type="match status" value="1"/>
</dbReference>
<evidence type="ECO:0000313" key="7">
    <source>
        <dbReference type="Proteomes" id="UP000521868"/>
    </source>
</evidence>
<dbReference type="InterPro" id="IPR029063">
    <property type="entry name" value="SAM-dependent_MTases_sf"/>
</dbReference>
<dbReference type="InterPro" id="IPR050903">
    <property type="entry name" value="Bact_Chemotaxis_MeTrfase"/>
</dbReference>
<dbReference type="RefSeq" id="WP_168106544.1">
    <property type="nucleotide sequence ID" value="NZ_VTOX01000002.1"/>
</dbReference>
<accession>A0A7X6I5K7</accession>